<dbReference type="InterPro" id="IPR015590">
    <property type="entry name" value="Aldehyde_DH_dom"/>
</dbReference>
<reference evidence="3 4" key="1">
    <citation type="submission" date="2020-02" db="EMBL/GenBank/DDBJ databases">
        <authorList>
            <person name="Li X.-J."/>
            <person name="Feng X.-M."/>
        </authorList>
    </citation>
    <scope>NUCLEOTIDE SEQUENCE [LARGE SCALE GENOMIC DNA]</scope>
    <source>
        <strain evidence="3 4">CGMCC 4.7225</strain>
    </source>
</reference>
<evidence type="ECO:0000313" key="4">
    <source>
        <dbReference type="Proteomes" id="UP000469185"/>
    </source>
</evidence>
<dbReference type="RefSeq" id="WP_163818881.1">
    <property type="nucleotide sequence ID" value="NZ_JAAGOB010000006.1"/>
</dbReference>
<dbReference type="EMBL" id="JAAGOB010000006">
    <property type="protein sequence ID" value="NED96086.1"/>
    <property type="molecule type" value="Genomic_DNA"/>
</dbReference>
<dbReference type="InterPro" id="IPR016161">
    <property type="entry name" value="Ald_DH/histidinol_DH"/>
</dbReference>
<evidence type="ECO:0000256" key="1">
    <source>
        <dbReference type="ARBA" id="ARBA00023002"/>
    </source>
</evidence>
<dbReference type="InterPro" id="IPR016162">
    <property type="entry name" value="Ald_DH_N"/>
</dbReference>
<dbReference type="GO" id="GO:0009450">
    <property type="term" value="P:gamma-aminobutyric acid catabolic process"/>
    <property type="evidence" value="ECO:0007669"/>
    <property type="project" value="TreeGrafter"/>
</dbReference>
<dbReference type="PANTHER" id="PTHR43353">
    <property type="entry name" value="SUCCINATE-SEMIALDEHYDE DEHYDROGENASE, MITOCHONDRIAL"/>
    <property type="match status" value="1"/>
</dbReference>
<dbReference type="AlphaFoldDB" id="A0A6N9YM25"/>
<gene>
    <name evidence="3" type="ORF">G1H11_12280</name>
</gene>
<dbReference type="GO" id="GO:0004777">
    <property type="term" value="F:succinate-semialdehyde dehydrogenase (NAD+) activity"/>
    <property type="evidence" value="ECO:0007669"/>
    <property type="project" value="TreeGrafter"/>
</dbReference>
<name>A0A6N9YM25_9ACTN</name>
<evidence type="ECO:0000313" key="3">
    <source>
        <dbReference type="EMBL" id="NED96086.1"/>
    </source>
</evidence>
<dbReference type="Pfam" id="PF00171">
    <property type="entry name" value="Aldedh"/>
    <property type="match status" value="1"/>
</dbReference>
<keyword evidence="4" id="KW-1185">Reference proteome</keyword>
<evidence type="ECO:0000259" key="2">
    <source>
        <dbReference type="Pfam" id="PF00171"/>
    </source>
</evidence>
<dbReference type="InterPro" id="IPR016163">
    <property type="entry name" value="Ald_DH_C"/>
</dbReference>
<protein>
    <submittedName>
        <fullName evidence="3">Aldehyde dehydrogenase family protein</fullName>
    </submittedName>
</protein>
<dbReference type="Proteomes" id="UP000469185">
    <property type="component" value="Unassembled WGS sequence"/>
</dbReference>
<dbReference type="InterPro" id="IPR050740">
    <property type="entry name" value="Aldehyde_DH_Superfamily"/>
</dbReference>
<accession>A0A6N9YM25</accession>
<feature type="domain" description="Aldehyde dehydrogenase" evidence="2">
    <location>
        <begin position="34"/>
        <end position="485"/>
    </location>
</feature>
<dbReference type="InterPro" id="IPR016160">
    <property type="entry name" value="Ald_DH_CS_CYS"/>
</dbReference>
<dbReference type="PANTHER" id="PTHR43353:SF5">
    <property type="entry name" value="SUCCINATE-SEMIALDEHYDE DEHYDROGENASE, MITOCHONDRIAL"/>
    <property type="match status" value="1"/>
</dbReference>
<organism evidence="3 4">
    <name type="scientific">Phytoactinopolyspora alkaliphila</name>
    <dbReference type="NCBI Taxonomy" id="1783498"/>
    <lineage>
        <taxon>Bacteria</taxon>
        <taxon>Bacillati</taxon>
        <taxon>Actinomycetota</taxon>
        <taxon>Actinomycetes</taxon>
        <taxon>Jiangellales</taxon>
        <taxon>Jiangellaceae</taxon>
        <taxon>Phytoactinopolyspora</taxon>
    </lineage>
</organism>
<dbReference type="PROSITE" id="PS00070">
    <property type="entry name" value="ALDEHYDE_DEHYDR_CYS"/>
    <property type="match status" value="1"/>
</dbReference>
<keyword evidence="1" id="KW-0560">Oxidoreductase</keyword>
<proteinExistence type="predicted"/>
<dbReference type="Gene3D" id="3.40.309.10">
    <property type="entry name" value="Aldehyde Dehydrogenase, Chain A, domain 2"/>
    <property type="match status" value="1"/>
</dbReference>
<comment type="caution">
    <text evidence="3">The sequence shown here is derived from an EMBL/GenBank/DDBJ whole genome shotgun (WGS) entry which is preliminary data.</text>
</comment>
<dbReference type="Gene3D" id="3.40.605.10">
    <property type="entry name" value="Aldehyde Dehydrogenase, Chain A, domain 1"/>
    <property type="match status" value="1"/>
</dbReference>
<dbReference type="SUPFAM" id="SSF53720">
    <property type="entry name" value="ALDH-like"/>
    <property type="match status" value="1"/>
</dbReference>
<sequence length="491" mass="50280">MNPRTSVIDQLVADVLAASTSVRIAGEARADGLRRMSLRSPIDGEVWSDTAVGGEAEAAAAMTAAAHAGRTWAATPPSARADGLRRIADDLDAATTTTSWPELISRETGKRVAESAAELGLSAVYFRVFADLVEKQDSERFDAVAGHAHIVEAEPAGVVAVLTPWNFPVSIPARKLAAALAAGCTAVVKPSELAPVSSLVLSALIDRHLPAGVVNTVLGDPSDVVEPWLADSRLGAVSFTGSTRVGRIVAAAAAPRFLRTVMELGGCAPFIVLADADPEQAAQTLMVAKYRNNGQSCIAANQIFVAQEVAADFVDAFVAATATVSVGNPLDDGTGLGPMAPAGDPARLSGLVDEAVAGGARIVSDAVPLPVRGHYVAPTVLVDVPASAAVVTEEIFGPIAAIRTFADVDSAVAEHRDTGYGLAGYVCGTDLDAAGAVARRLRAGIVGINTGTPNYPGAPFGGTGMSGIGYEGGRWGLDEFRHYRTTAVGGA</sequence>